<sequence>MWKELNTLKDSFPDFVDLYGELVPSFDHEWEAIAFYFDYRQTQLEELAQLCHFHNISLDYSEESLYQLESLYFDALTKQLFAEWKMPIDALEAMMSVYIGEVVIRHHSDADWVVRPYMDSPHKYTLGLRRNNKTWHCSTQFCEHLYLEKQASHPYVSMYQSLMSS</sequence>
<organism evidence="1 2">
    <name type="scientific">Bacillus safensis</name>
    <dbReference type="NCBI Taxonomy" id="561879"/>
    <lineage>
        <taxon>Bacteria</taxon>
        <taxon>Bacillati</taxon>
        <taxon>Bacillota</taxon>
        <taxon>Bacilli</taxon>
        <taxon>Bacillales</taxon>
        <taxon>Bacillaceae</taxon>
        <taxon>Bacillus</taxon>
    </lineage>
</organism>
<gene>
    <name evidence="1" type="primary">ywmA</name>
    <name evidence="1" type="ORF">BsIDN1_64720</name>
</gene>
<dbReference type="Proteomes" id="UP000464658">
    <property type="component" value="Chromosome"/>
</dbReference>
<dbReference type="AlphaFoldDB" id="A0A5S9MKV3"/>
<name>A0A5S9MKV3_BACIA</name>
<protein>
    <submittedName>
        <fullName evidence="1">Uncharacterized protein</fullName>
    </submittedName>
</protein>
<evidence type="ECO:0000313" key="2">
    <source>
        <dbReference type="Proteomes" id="UP000464658"/>
    </source>
</evidence>
<accession>A0A5S9MKV3</accession>
<evidence type="ECO:0000313" key="1">
    <source>
        <dbReference type="EMBL" id="BBP92854.1"/>
    </source>
</evidence>
<dbReference type="EMBL" id="AP021906">
    <property type="protein sequence ID" value="BBP92854.1"/>
    <property type="molecule type" value="Genomic_DNA"/>
</dbReference>
<proteinExistence type="predicted"/>
<reference evidence="1 2" key="1">
    <citation type="submission" date="2019-12" db="EMBL/GenBank/DDBJ databases">
        <title>Full genome sequence of a Bacillus safensis strain isolated from commercially available natto in Indonesia.</title>
        <authorList>
            <person name="Yoshida M."/>
            <person name="Uomi M."/>
            <person name="Waturangi D."/>
            <person name="Ekaputri J.J."/>
            <person name="Setiamarga D.H.E."/>
        </authorList>
    </citation>
    <scope>NUCLEOTIDE SEQUENCE [LARGE SCALE GENOMIC DNA]</scope>
    <source>
        <strain evidence="1 2">IDN1</strain>
    </source>
</reference>